<accession>A0A5J4KZ89</accession>
<comment type="caution">
    <text evidence="1">The sequence shown here is derived from an EMBL/GenBank/DDBJ whole genome shotgun (WGS) entry which is preliminary data.</text>
</comment>
<evidence type="ECO:0000313" key="2">
    <source>
        <dbReference type="Proteomes" id="UP000326912"/>
    </source>
</evidence>
<organism evidence="1 2">
    <name type="scientific">Dictyobacter vulcani</name>
    <dbReference type="NCBI Taxonomy" id="2607529"/>
    <lineage>
        <taxon>Bacteria</taxon>
        <taxon>Bacillati</taxon>
        <taxon>Chloroflexota</taxon>
        <taxon>Ktedonobacteria</taxon>
        <taxon>Ktedonobacterales</taxon>
        <taxon>Dictyobacteraceae</taxon>
        <taxon>Dictyobacter</taxon>
    </lineage>
</organism>
<name>A0A5J4KZ89_9CHLR</name>
<gene>
    <name evidence="1" type="ORF">KDW_46880</name>
</gene>
<evidence type="ECO:0000313" key="1">
    <source>
        <dbReference type="EMBL" id="GER90526.1"/>
    </source>
</evidence>
<reference evidence="1 2" key="1">
    <citation type="submission" date="2019-10" db="EMBL/GenBank/DDBJ databases">
        <title>Dictyobacter vulcani sp. nov., within the class Ktedonobacteria, isolated from soil of volcanic Mt. Zao.</title>
        <authorList>
            <person name="Zheng Y."/>
            <person name="Wang C.M."/>
            <person name="Sakai Y."/>
            <person name="Abe K."/>
            <person name="Yokota A."/>
            <person name="Yabe S."/>
        </authorList>
    </citation>
    <scope>NUCLEOTIDE SEQUENCE [LARGE SCALE GENOMIC DNA]</scope>
    <source>
        <strain evidence="1 2">W12</strain>
    </source>
</reference>
<proteinExistence type="predicted"/>
<keyword evidence="2" id="KW-1185">Reference proteome</keyword>
<sequence length="111" mass="12725">MYLEDILIVCLESLNSRYPEHTIDINGQIIGSINRDATGWKAEELIEMLRAKAPHFLQKMAHMTVDSCETTIYLIEYSRETPAFWLHCQGKLPPCHEHSAMKKNALKPGLK</sequence>
<dbReference type="EMBL" id="BKZW01000002">
    <property type="protein sequence ID" value="GER90526.1"/>
    <property type="molecule type" value="Genomic_DNA"/>
</dbReference>
<dbReference type="Proteomes" id="UP000326912">
    <property type="component" value="Unassembled WGS sequence"/>
</dbReference>
<dbReference type="RefSeq" id="WP_151758262.1">
    <property type="nucleotide sequence ID" value="NZ_BKZW01000002.1"/>
</dbReference>
<protein>
    <submittedName>
        <fullName evidence="1">Uncharacterized protein</fullName>
    </submittedName>
</protein>
<dbReference type="AlphaFoldDB" id="A0A5J4KZ89"/>